<dbReference type="EMBL" id="ML003109">
    <property type="protein sequence ID" value="RKP34684.1"/>
    <property type="molecule type" value="Genomic_DNA"/>
</dbReference>
<feature type="region of interest" description="Disordered" evidence="1">
    <location>
        <begin position="255"/>
        <end position="284"/>
    </location>
</feature>
<accession>A0A4P9ZMR4</accession>
<gene>
    <name evidence="2" type="ORF">BJ085DRAFT_31798</name>
</gene>
<dbReference type="AlphaFoldDB" id="A0A4P9ZMR4"/>
<keyword evidence="3" id="KW-1185">Reference proteome</keyword>
<name>A0A4P9ZMR4_9FUNG</name>
<evidence type="ECO:0000313" key="2">
    <source>
        <dbReference type="EMBL" id="RKP34684.1"/>
    </source>
</evidence>
<protein>
    <submittedName>
        <fullName evidence="2">Uncharacterized protein</fullName>
    </submittedName>
</protein>
<proteinExistence type="predicted"/>
<reference evidence="3" key="1">
    <citation type="journal article" date="2018" name="Nat. Microbiol.">
        <title>Leveraging single-cell genomics to expand the fungal tree of life.</title>
        <authorList>
            <person name="Ahrendt S.R."/>
            <person name="Quandt C.A."/>
            <person name="Ciobanu D."/>
            <person name="Clum A."/>
            <person name="Salamov A."/>
            <person name="Andreopoulos B."/>
            <person name="Cheng J.F."/>
            <person name="Woyke T."/>
            <person name="Pelin A."/>
            <person name="Henrissat B."/>
            <person name="Reynolds N.K."/>
            <person name="Benny G.L."/>
            <person name="Smith M.E."/>
            <person name="James T.Y."/>
            <person name="Grigoriev I.V."/>
        </authorList>
    </citation>
    <scope>NUCLEOTIDE SEQUENCE [LARGE SCALE GENOMIC DNA]</scope>
    <source>
        <strain evidence="3">RSA 468</strain>
    </source>
</reference>
<evidence type="ECO:0000256" key="1">
    <source>
        <dbReference type="SAM" id="MobiDB-lite"/>
    </source>
</evidence>
<organism evidence="2 3">
    <name type="scientific">Dimargaris cristalligena</name>
    <dbReference type="NCBI Taxonomy" id="215637"/>
    <lineage>
        <taxon>Eukaryota</taxon>
        <taxon>Fungi</taxon>
        <taxon>Fungi incertae sedis</taxon>
        <taxon>Zoopagomycota</taxon>
        <taxon>Kickxellomycotina</taxon>
        <taxon>Dimargaritomycetes</taxon>
        <taxon>Dimargaritales</taxon>
        <taxon>Dimargaritaceae</taxon>
        <taxon>Dimargaris</taxon>
    </lineage>
</organism>
<evidence type="ECO:0000313" key="3">
    <source>
        <dbReference type="Proteomes" id="UP000268162"/>
    </source>
</evidence>
<dbReference type="Proteomes" id="UP000268162">
    <property type="component" value="Unassembled WGS sequence"/>
</dbReference>
<sequence>MSDAAAMDSVDMMGIHPTSALPHEQPALEENVTVDFAPVVETADPAPLYELEDGETVGQEYTADLPTSTDESGLHSAEYVTPSPEMVIPDNTKVEFHFRYSDNYRTLSNLMGYDQSLTLADLHQVDWWVSSLDCLIRYLKLDLYLGPNDLTLEFPMIDFTIREDSKHVISVSLQQLWEMHYLTYVHQAGNVTQSADWLDTFTVNVEDSPSVERRILDIQAMVPGQVVVIPEAVSIDDGSIEEQYMDDELLYELSHEGSGELSEESTEGNSVHESLGEEHTEPPAIVHPGKELEVANPWAGEYSATDANMEDPESAHDLIESDLRSSVTSHSYTTANGLVDSAAEAVSRESVQPVSTGEHPSVAIEDGEIDSFIDGIDPDLTVDVSLLDEPVIDAVAHSAEPIENDNEAALPGFDHVSAEATLPPADHDIGEATLSIADHDDDEVGYSDDEDETELHVEQVTEAPVEIGALAVADVPVNEVTVEAIVPKYESGKVPVPELTVSSVEIAEPHSPAFTQETAQSKNSTFAKLLKSPSTDFDIHAWMGAPLEDDQASLISFGDDEDLEVGKPAGSLTPGLNIVPMYFPVIDIGEMVGIGIAEASTKEFRVVEDEGDLSTKRSFEETELVHAIGSETTMSEGTCGTCRPQR</sequence>